<evidence type="ECO:0000259" key="5">
    <source>
        <dbReference type="Pfam" id="PF10312"/>
    </source>
</evidence>
<feature type="compositionally biased region" description="Basic and acidic residues" evidence="3">
    <location>
        <begin position="71"/>
        <end position="110"/>
    </location>
</feature>
<feature type="compositionally biased region" description="Basic residues" evidence="3">
    <location>
        <begin position="1"/>
        <end position="12"/>
    </location>
</feature>
<organism evidence="6 7">
    <name type="scientific">Lottia gigantea</name>
    <name type="common">Giant owl limpet</name>
    <dbReference type="NCBI Taxonomy" id="225164"/>
    <lineage>
        <taxon>Eukaryota</taxon>
        <taxon>Metazoa</taxon>
        <taxon>Spiralia</taxon>
        <taxon>Lophotrochozoa</taxon>
        <taxon>Mollusca</taxon>
        <taxon>Gastropoda</taxon>
        <taxon>Patellogastropoda</taxon>
        <taxon>Lottioidea</taxon>
        <taxon>Lottiidae</taxon>
        <taxon>Lottia</taxon>
    </lineage>
</organism>
<feature type="region of interest" description="Disordered" evidence="3">
    <location>
        <begin position="1"/>
        <end position="110"/>
    </location>
</feature>
<dbReference type="SMART" id="SM01050">
    <property type="entry name" value="CactinC_cactus"/>
    <property type="match status" value="1"/>
</dbReference>
<dbReference type="EMBL" id="KB200701">
    <property type="protein sequence ID" value="ESP00588.1"/>
    <property type="molecule type" value="Genomic_DNA"/>
</dbReference>
<dbReference type="GeneID" id="20237531"/>
<dbReference type="CTD" id="20237531"/>
<feature type="region of interest" description="Disordered" evidence="3">
    <location>
        <begin position="393"/>
        <end position="476"/>
    </location>
</feature>
<feature type="compositionally biased region" description="Polar residues" evidence="3">
    <location>
        <begin position="415"/>
        <end position="424"/>
    </location>
</feature>
<protein>
    <recommendedName>
        <fullName evidence="2">Splicing factor Cactin</fullName>
    </recommendedName>
</protein>
<keyword evidence="7" id="KW-1185">Reference proteome</keyword>
<dbReference type="GO" id="GO:0045292">
    <property type="term" value="P:mRNA cis splicing, via spliceosome"/>
    <property type="evidence" value="ECO:0007669"/>
    <property type="project" value="TreeGrafter"/>
</dbReference>
<dbReference type="HOGENOM" id="CLU_011759_0_0_1"/>
<sequence length="694" mass="82671">MGKEKKKSRYRSRSRDRPEKHNKRKKDRRSSSDSSRSRSPKHKSSKHKSKKHHRRRSESSSPDRKKKRVEKTKEELRREKELLKAVETPEEKRARRLAKKELKERKRKEDMGWDQDYLGYSNADNPFGDEHLMNTFVWGKKLDKEGKKDITSVELQRHNKIKMAENRRELEKVKKRRQEREKQLEERDQEREMLQRDKEAEYYREWELQEDSFHLNQAKMRSQIRIQDGRAKPIDLLAKYISAEDDKLAIEMHEPYTYLNGLTITDLEDLLEDIKVYLELEQGKNADYWRDIITVTQDELNKLRKLDTSSREYYGDRREGINQAVSSEVADMFKGKSTNQLKLLEKQIKTKLEGGEGIDIGYWESLLQQLTAHTARTRLRERHQDVLKQKLQELKREQGIEPDPLFPVKQEDSTSRVSTPSQSETESRPEVKQEVEEEQQPSTSQVNTENVVVKEEKQDGDQEEANEAEEESDEELITEADLEQSFIDEYEVGCYSPKLIKPSNLDIDAVVYEPVDDLQKLQLARSQVLSTGKVRLDGETEFEKKAREGMNDDEATFSVEVALDNQAFLWSDKYRPRKPRFFNRVHTGFEWNKYNQTHYDIDNPPPKIVQGYKFNIFYPDLIDKAKTPEYTVTPCENEKDFAILRFRASAPYEDIAFKVVNREWEYSYKRGFRCQFQNNIFQLWFHFKRFRYRR</sequence>
<dbReference type="InterPro" id="IPR018816">
    <property type="entry name" value="Cactin_central"/>
</dbReference>
<dbReference type="Pfam" id="PF09732">
    <property type="entry name" value="CactinC_cactus"/>
    <property type="match status" value="1"/>
</dbReference>
<dbReference type="KEGG" id="lgi:LOTGIDRAFT_157867"/>
<feature type="compositionally biased region" description="Acidic residues" evidence="3">
    <location>
        <begin position="461"/>
        <end position="476"/>
    </location>
</feature>
<proteinExistence type="inferred from homology"/>
<evidence type="ECO:0000313" key="6">
    <source>
        <dbReference type="EMBL" id="ESP00588.1"/>
    </source>
</evidence>
<dbReference type="OrthoDB" id="265955at2759"/>
<accession>V4ATH0</accession>
<feature type="region of interest" description="Disordered" evidence="3">
    <location>
        <begin position="166"/>
        <end position="192"/>
    </location>
</feature>
<feature type="compositionally biased region" description="Basic residues" evidence="3">
    <location>
        <begin position="38"/>
        <end position="56"/>
    </location>
</feature>
<gene>
    <name evidence="6" type="ORF">LOTGIDRAFT_157867</name>
</gene>
<dbReference type="RefSeq" id="XP_009048707.1">
    <property type="nucleotide sequence ID" value="XM_009050459.1"/>
</dbReference>
<feature type="compositionally biased region" description="Basic and acidic residues" evidence="3">
    <location>
        <begin position="425"/>
        <end position="434"/>
    </location>
</feature>
<evidence type="ECO:0000313" key="7">
    <source>
        <dbReference type="Proteomes" id="UP000030746"/>
    </source>
</evidence>
<dbReference type="Proteomes" id="UP000030746">
    <property type="component" value="Unassembled WGS sequence"/>
</dbReference>
<dbReference type="GO" id="GO:0005681">
    <property type="term" value="C:spliceosomal complex"/>
    <property type="evidence" value="ECO:0007669"/>
    <property type="project" value="TreeGrafter"/>
</dbReference>
<dbReference type="OMA" id="HIDFWND"/>
<dbReference type="GO" id="GO:0005737">
    <property type="term" value="C:cytoplasm"/>
    <property type="evidence" value="ECO:0007669"/>
    <property type="project" value="TreeGrafter"/>
</dbReference>
<dbReference type="AlphaFoldDB" id="V4ATH0"/>
<dbReference type="PANTHER" id="PTHR21737:SF4">
    <property type="entry name" value="SPLICING FACTOR CACTIN"/>
    <property type="match status" value="1"/>
</dbReference>
<dbReference type="STRING" id="225164.V4ATH0"/>
<dbReference type="PANTHER" id="PTHR21737">
    <property type="entry name" value="POLYGLUTAMINE BINDING PROTEIN 1/MARVEL MEMBRANE-ASSOCIATING DOMAIN CONTAINING 3"/>
    <property type="match status" value="1"/>
</dbReference>
<evidence type="ECO:0000256" key="2">
    <source>
        <dbReference type="ARBA" id="ARBA00034534"/>
    </source>
</evidence>
<comment type="similarity">
    <text evidence="1">Belongs to the CACTIN family.</text>
</comment>
<name>V4ATH0_LOTGI</name>
<evidence type="ECO:0000256" key="1">
    <source>
        <dbReference type="ARBA" id="ARBA00006895"/>
    </source>
</evidence>
<dbReference type="InterPro" id="IPR019134">
    <property type="entry name" value="Cactin_C"/>
</dbReference>
<feature type="domain" description="Splicing factor Cactin C-terminal" evidence="4">
    <location>
        <begin position="570"/>
        <end position="694"/>
    </location>
</feature>
<dbReference type="Pfam" id="PF10312">
    <property type="entry name" value="Cactin_mid"/>
    <property type="match status" value="1"/>
</dbReference>
<evidence type="ECO:0000259" key="4">
    <source>
        <dbReference type="Pfam" id="PF09732"/>
    </source>
</evidence>
<evidence type="ECO:0000256" key="3">
    <source>
        <dbReference type="SAM" id="MobiDB-lite"/>
    </source>
</evidence>
<reference evidence="6 7" key="1">
    <citation type="journal article" date="2013" name="Nature">
        <title>Insights into bilaterian evolution from three spiralian genomes.</title>
        <authorList>
            <person name="Simakov O."/>
            <person name="Marletaz F."/>
            <person name="Cho S.J."/>
            <person name="Edsinger-Gonzales E."/>
            <person name="Havlak P."/>
            <person name="Hellsten U."/>
            <person name="Kuo D.H."/>
            <person name="Larsson T."/>
            <person name="Lv J."/>
            <person name="Arendt D."/>
            <person name="Savage R."/>
            <person name="Osoegawa K."/>
            <person name="de Jong P."/>
            <person name="Grimwood J."/>
            <person name="Chapman J.A."/>
            <person name="Shapiro H."/>
            <person name="Aerts A."/>
            <person name="Otillar R.P."/>
            <person name="Terry A.Y."/>
            <person name="Boore J.L."/>
            <person name="Grigoriev I.V."/>
            <person name="Lindberg D.R."/>
            <person name="Seaver E.C."/>
            <person name="Weisblat D.A."/>
            <person name="Putnam N.H."/>
            <person name="Rokhsar D.S."/>
        </authorList>
    </citation>
    <scope>NUCLEOTIDE SEQUENCE [LARGE SCALE GENOMIC DNA]</scope>
</reference>
<feature type="domain" description="Splicing factor cactin central" evidence="5">
    <location>
        <begin position="196"/>
        <end position="383"/>
    </location>
</feature>